<evidence type="ECO:0000313" key="8">
    <source>
        <dbReference type="Proteomes" id="UP001500839"/>
    </source>
</evidence>
<sequence>MSDPVIVDMLRTPFGKRGGWVSPIHSAALLGTVQRGVIERADVAPELVEEVVGGCVTPLGEQYGHIARTSWLYAGLPPQTGATTIDAQCSTAQRSVQLVAGQIALGAMDVGLACGVEVMTRAPLTAKAGTGLGTPRPADWAVEYPDQYTGADRIAAHRGFTRTDIDAFGLRSQQRARAAWDAGKFDREVLPVSVPSEEEGGEPTLVTRDQGLRETSMEALAGLKPVKEGGLHTAGTSSQVSDGASAALLMSAQRAGELGVKPRARLLAQTIVGGDLTYLLDGPIAAGRKVMDKLGMTVDDIDLFEVNEAFASVPMSFAQVHGVPDDKLNVNGGAIALGHPAGATGIRLLATAANELERQDKSIALVAICASASTTAVILERL</sequence>
<dbReference type="NCBIfam" id="NF005889">
    <property type="entry name" value="PRK07850.1"/>
    <property type="match status" value="1"/>
</dbReference>
<comment type="similarity">
    <text evidence="1 4">Belongs to the thiolase-like superfamily. Thiolase family.</text>
</comment>
<accession>A0ABP9C6D5</accession>
<evidence type="ECO:0000313" key="7">
    <source>
        <dbReference type="EMBL" id="GAA4803550.1"/>
    </source>
</evidence>
<evidence type="ECO:0000256" key="1">
    <source>
        <dbReference type="ARBA" id="ARBA00010982"/>
    </source>
</evidence>
<dbReference type="Pfam" id="PF02803">
    <property type="entry name" value="Thiolase_C"/>
    <property type="match status" value="1"/>
</dbReference>
<dbReference type="PROSITE" id="PS00737">
    <property type="entry name" value="THIOLASE_2"/>
    <property type="match status" value="1"/>
</dbReference>
<evidence type="ECO:0000256" key="2">
    <source>
        <dbReference type="ARBA" id="ARBA00022679"/>
    </source>
</evidence>
<organism evidence="7 8">
    <name type="scientific">Tomitella cavernea</name>
    <dbReference type="NCBI Taxonomy" id="1387982"/>
    <lineage>
        <taxon>Bacteria</taxon>
        <taxon>Bacillati</taxon>
        <taxon>Actinomycetota</taxon>
        <taxon>Actinomycetes</taxon>
        <taxon>Mycobacteriales</taxon>
        <taxon>Tomitella</taxon>
    </lineage>
</organism>
<feature type="domain" description="Thiolase N-terminal" evidence="5">
    <location>
        <begin position="5"/>
        <end position="252"/>
    </location>
</feature>
<dbReference type="InterPro" id="IPR020617">
    <property type="entry name" value="Thiolase_C"/>
</dbReference>
<comment type="caution">
    <text evidence="7">The sequence shown here is derived from an EMBL/GenBank/DDBJ whole genome shotgun (WGS) entry which is preliminary data.</text>
</comment>
<keyword evidence="2 4" id="KW-0808">Transferase</keyword>
<feature type="domain" description="Thiolase C-terminal" evidence="6">
    <location>
        <begin position="261"/>
        <end position="380"/>
    </location>
</feature>
<dbReference type="CDD" id="cd00751">
    <property type="entry name" value="thiolase"/>
    <property type="match status" value="1"/>
</dbReference>
<keyword evidence="8" id="KW-1185">Reference proteome</keyword>
<dbReference type="Pfam" id="PF00108">
    <property type="entry name" value="Thiolase_N"/>
    <property type="match status" value="1"/>
</dbReference>
<dbReference type="NCBIfam" id="TIGR01930">
    <property type="entry name" value="AcCoA-C-Actrans"/>
    <property type="match status" value="1"/>
</dbReference>
<dbReference type="SUPFAM" id="SSF53901">
    <property type="entry name" value="Thiolase-like"/>
    <property type="match status" value="2"/>
</dbReference>
<reference evidence="8" key="1">
    <citation type="journal article" date="2019" name="Int. J. Syst. Evol. Microbiol.">
        <title>The Global Catalogue of Microorganisms (GCM) 10K type strain sequencing project: providing services to taxonomists for standard genome sequencing and annotation.</title>
        <authorList>
            <consortium name="The Broad Institute Genomics Platform"/>
            <consortium name="The Broad Institute Genome Sequencing Center for Infectious Disease"/>
            <person name="Wu L."/>
            <person name="Ma J."/>
        </authorList>
    </citation>
    <scope>NUCLEOTIDE SEQUENCE [LARGE SCALE GENOMIC DNA]</scope>
    <source>
        <strain evidence="8">JCM 18542</strain>
    </source>
</reference>
<dbReference type="EMBL" id="BAABKQ010000001">
    <property type="protein sequence ID" value="GAA4803550.1"/>
    <property type="molecule type" value="Genomic_DNA"/>
</dbReference>
<dbReference type="PANTHER" id="PTHR43365:SF1">
    <property type="entry name" value="ACETYL-COA C-ACYLTRANSFERASE"/>
    <property type="match status" value="1"/>
</dbReference>
<name>A0ABP9C6D5_9ACTN</name>
<proteinExistence type="inferred from homology"/>
<evidence type="ECO:0000256" key="3">
    <source>
        <dbReference type="ARBA" id="ARBA00023315"/>
    </source>
</evidence>
<evidence type="ECO:0000256" key="4">
    <source>
        <dbReference type="RuleBase" id="RU003557"/>
    </source>
</evidence>
<evidence type="ECO:0000259" key="5">
    <source>
        <dbReference type="Pfam" id="PF00108"/>
    </source>
</evidence>
<dbReference type="InterPro" id="IPR020613">
    <property type="entry name" value="Thiolase_CS"/>
</dbReference>
<dbReference type="InterPro" id="IPR002155">
    <property type="entry name" value="Thiolase"/>
</dbReference>
<dbReference type="RefSeq" id="WP_200173188.1">
    <property type="nucleotide sequence ID" value="NZ_BAABKQ010000001.1"/>
</dbReference>
<dbReference type="InterPro" id="IPR020616">
    <property type="entry name" value="Thiolase_N"/>
</dbReference>
<evidence type="ECO:0000259" key="6">
    <source>
        <dbReference type="Pfam" id="PF02803"/>
    </source>
</evidence>
<dbReference type="Gene3D" id="3.40.47.10">
    <property type="match status" value="2"/>
</dbReference>
<keyword evidence="3 4" id="KW-0012">Acyltransferase</keyword>
<gene>
    <name evidence="7" type="ORF">GCM10023353_02290</name>
</gene>
<dbReference type="InterPro" id="IPR016039">
    <property type="entry name" value="Thiolase-like"/>
</dbReference>
<dbReference type="Proteomes" id="UP001500839">
    <property type="component" value="Unassembled WGS sequence"/>
</dbReference>
<dbReference type="PANTHER" id="PTHR43365">
    <property type="entry name" value="BLR7806 PROTEIN"/>
    <property type="match status" value="1"/>
</dbReference>
<dbReference type="PIRSF" id="PIRSF000429">
    <property type="entry name" value="Ac-CoA_Ac_transf"/>
    <property type="match status" value="1"/>
</dbReference>
<protein>
    <submittedName>
        <fullName evidence="7">Steroid 3-ketoacyl-CoA thiolase</fullName>
    </submittedName>
</protein>